<dbReference type="InterPro" id="IPR025269">
    <property type="entry name" value="SAM-like_dom"/>
</dbReference>
<feature type="domain" description="Tyr recombinase" evidence="5">
    <location>
        <begin position="187"/>
        <end position="394"/>
    </location>
</feature>
<dbReference type="PANTHER" id="PTHR30349:SF41">
    <property type="entry name" value="INTEGRASE_RECOMBINASE PROTEIN MJ0367-RELATED"/>
    <property type="match status" value="1"/>
</dbReference>
<accession>A0A3E4GR25</accession>
<dbReference type="InterPro" id="IPR010998">
    <property type="entry name" value="Integrase_recombinase_N"/>
</dbReference>
<gene>
    <name evidence="7" type="ORF">DXD67_06890</name>
</gene>
<dbReference type="Proteomes" id="UP000260655">
    <property type="component" value="Unassembled WGS sequence"/>
</dbReference>
<evidence type="ECO:0000256" key="3">
    <source>
        <dbReference type="ARBA" id="ARBA00023172"/>
    </source>
</evidence>
<dbReference type="InterPro" id="IPR013762">
    <property type="entry name" value="Integrase-like_cat_sf"/>
</dbReference>
<organism evidence="7 8">
    <name type="scientific">Coprococcus comes</name>
    <dbReference type="NCBI Taxonomy" id="410072"/>
    <lineage>
        <taxon>Bacteria</taxon>
        <taxon>Bacillati</taxon>
        <taxon>Bacillota</taxon>
        <taxon>Clostridia</taxon>
        <taxon>Lachnospirales</taxon>
        <taxon>Lachnospiraceae</taxon>
        <taxon>Coprococcus</taxon>
    </lineage>
</organism>
<keyword evidence="2 4" id="KW-0238">DNA-binding</keyword>
<dbReference type="Pfam" id="PF02920">
    <property type="entry name" value="Integrase_DNA"/>
    <property type="match status" value="1"/>
</dbReference>
<dbReference type="SUPFAM" id="SSF54171">
    <property type="entry name" value="DNA-binding domain"/>
    <property type="match status" value="1"/>
</dbReference>
<dbReference type="GO" id="GO:0008907">
    <property type="term" value="F:integrase activity"/>
    <property type="evidence" value="ECO:0007669"/>
    <property type="project" value="InterPro"/>
</dbReference>
<dbReference type="Gene3D" id="1.10.150.130">
    <property type="match status" value="1"/>
</dbReference>
<evidence type="ECO:0000256" key="1">
    <source>
        <dbReference type="ARBA" id="ARBA00008857"/>
    </source>
</evidence>
<keyword evidence="3" id="KW-0233">DNA recombination</keyword>
<feature type="domain" description="Core-binding (CB)" evidence="6">
    <location>
        <begin position="80"/>
        <end position="164"/>
    </location>
</feature>
<dbReference type="RefSeq" id="WP_002317706.1">
    <property type="nucleotide sequence ID" value="NZ_QSOV01000005.1"/>
</dbReference>
<comment type="caution">
    <text evidence="7">The sequence shown here is derived from an EMBL/GenBank/DDBJ whole genome shotgun (WGS) entry which is preliminary data.</text>
</comment>
<dbReference type="PROSITE" id="PS51898">
    <property type="entry name" value="TYR_RECOMBINASE"/>
    <property type="match status" value="1"/>
</dbReference>
<dbReference type="Gene3D" id="3.30.160.60">
    <property type="entry name" value="Classic Zinc Finger"/>
    <property type="match status" value="1"/>
</dbReference>
<evidence type="ECO:0000313" key="8">
    <source>
        <dbReference type="Proteomes" id="UP000260655"/>
    </source>
</evidence>
<dbReference type="PANTHER" id="PTHR30349">
    <property type="entry name" value="PHAGE INTEGRASE-RELATED"/>
    <property type="match status" value="1"/>
</dbReference>
<dbReference type="Pfam" id="PF00589">
    <property type="entry name" value="Phage_integrase"/>
    <property type="match status" value="1"/>
</dbReference>
<dbReference type="InterPro" id="IPR016177">
    <property type="entry name" value="DNA-bd_dom_sf"/>
</dbReference>
<evidence type="ECO:0000259" key="5">
    <source>
        <dbReference type="PROSITE" id="PS51898"/>
    </source>
</evidence>
<dbReference type="InterPro" id="IPR004191">
    <property type="entry name" value="Integrase_Tn916-type_DNA-bd_N"/>
</dbReference>
<evidence type="ECO:0000256" key="2">
    <source>
        <dbReference type="ARBA" id="ARBA00023125"/>
    </source>
</evidence>
<dbReference type="InterPro" id="IPR011010">
    <property type="entry name" value="DNA_brk_join_enz"/>
</dbReference>
<sequence length="399" mass="46210">MSREVRRDNRRRILRTGESQNKEGRYVYKYINSLGEQKFIYSWKLVPTDRVPKGKRDDISLREKIAEVQRDLSDGIDTAGKKMTVCQLYEKKNNLRKNIRRNTVKGRQQFMNVLKKDPFGSMSIDSVKQSDAKEWAIRMSENGIAYNSIKNYMRSLRASFYMAIQDDYVRKNPFDFVLSDILDDTRKEKTALSLEQEEALLTFAKSDRTYKKYYDELVILLETGLRISEFCGLDLNVAVDMKNKSILVEHQLLKDTETGYYIEKPKTKSGIREIPMTDKAYDAFQRLIKSRKKTEPIVIDGYSNFLMLNGKGLPQVASSYNMVLKGLVKKYNKTHDDELPEISPHSLRHTFCTKMANKGMTPNTLQYIMGHSDISMTLNYYAHGSFGSAKAEMERICAL</sequence>
<dbReference type="InterPro" id="IPR044068">
    <property type="entry name" value="CB"/>
</dbReference>
<dbReference type="Gene3D" id="1.10.443.10">
    <property type="entry name" value="Intergrase catalytic core"/>
    <property type="match status" value="1"/>
</dbReference>
<protein>
    <submittedName>
        <fullName evidence="7">Site-specific integrase</fullName>
    </submittedName>
</protein>
<dbReference type="InterPro" id="IPR050090">
    <property type="entry name" value="Tyrosine_recombinase_XerCD"/>
</dbReference>
<proteinExistence type="inferred from homology"/>
<dbReference type="GO" id="GO:0006310">
    <property type="term" value="P:DNA recombination"/>
    <property type="evidence" value="ECO:0007669"/>
    <property type="project" value="UniProtKB-KW"/>
</dbReference>
<dbReference type="GO" id="GO:0003677">
    <property type="term" value="F:DNA binding"/>
    <property type="evidence" value="ECO:0007669"/>
    <property type="project" value="UniProtKB-UniRule"/>
</dbReference>
<comment type="similarity">
    <text evidence="1">Belongs to the 'phage' integrase family.</text>
</comment>
<dbReference type="AlphaFoldDB" id="A0A3E4GR25"/>
<reference evidence="7 8" key="1">
    <citation type="submission" date="2018-08" db="EMBL/GenBank/DDBJ databases">
        <title>A genome reference for cultivated species of the human gut microbiota.</title>
        <authorList>
            <person name="Zou Y."/>
            <person name="Xue W."/>
            <person name="Luo G."/>
        </authorList>
    </citation>
    <scope>NUCLEOTIDE SEQUENCE [LARGE SCALE GENOMIC DNA]</scope>
    <source>
        <strain evidence="7 8">TM07-19</strain>
    </source>
</reference>
<dbReference type="SUPFAM" id="SSF56349">
    <property type="entry name" value="DNA breaking-rejoining enzymes"/>
    <property type="match status" value="1"/>
</dbReference>
<dbReference type="Pfam" id="PF13102">
    <property type="entry name" value="Phage_int_SAM_5"/>
    <property type="match status" value="1"/>
</dbReference>
<name>A0A3E4GR25_9FIRM</name>
<dbReference type="InterPro" id="IPR002104">
    <property type="entry name" value="Integrase_catalytic"/>
</dbReference>
<dbReference type="CDD" id="cd01189">
    <property type="entry name" value="INT_ICEBs1_C_like"/>
    <property type="match status" value="1"/>
</dbReference>
<evidence type="ECO:0000256" key="4">
    <source>
        <dbReference type="PROSITE-ProRule" id="PRU01248"/>
    </source>
</evidence>
<evidence type="ECO:0000313" key="7">
    <source>
        <dbReference type="EMBL" id="RGJ24214.1"/>
    </source>
</evidence>
<evidence type="ECO:0000259" key="6">
    <source>
        <dbReference type="PROSITE" id="PS51900"/>
    </source>
</evidence>
<dbReference type="EMBL" id="QSOV01000005">
    <property type="protein sequence ID" value="RGJ24214.1"/>
    <property type="molecule type" value="Genomic_DNA"/>
</dbReference>
<dbReference type="PROSITE" id="PS51900">
    <property type="entry name" value="CB"/>
    <property type="match status" value="1"/>
</dbReference>